<evidence type="ECO:0000313" key="13">
    <source>
        <dbReference type="Proteomes" id="UP000305674"/>
    </source>
</evidence>
<evidence type="ECO:0000256" key="9">
    <source>
        <dbReference type="HAMAP-Rule" id="MF_00772"/>
    </source>
</evidence>
<gene>
    <name evidence="12" type="ORF">FCL40_01455</name>
</gene>
<reference evidence="12 13" key="1">
    <citation type="submission" date="2019-04" db="EMBL/GenBank/DDBJ databases">
        <authorList>
            <person name="Hwang J.C."/>
        </authorList>
    </citation>
    <scope>NUCLEOTIDE SEQUENCE [LARGE SCALE GENOMIC DNA]</scope>
    <source>
        <strain evidence="12 13">IMCC35001</strain>
    </source>
</reference>
<feature type="active site" description="Nucleophile; methyl group acceptor" evidence="9">
    <location>
        <position position="126"/>
    </location>
</feature>
<evidence type="ECO:0000256" key="2">
    <source>
        <dbReference type="ARBA" id="ARBA00008711"/>
    </source>
</evidence>
<keyword evidence="5 9" id="KW-0808">Transferase</keyword>
<dbReference type="Pfam" id="PF02870">
    <property type="entry name" value="Methyltransf_1N"/>
    <property type="match status" value="1"/>
</dbReference>
<dbReference type="GO" id="GO:0003908">
    <property type="term" value="F:methylated-DNA-[protein]-cysteine S-methyltransferase activity"/>
    <property type="evidence" value="ECO:0007669"/>
    <property type="project" value="UniProtKB-UniRule"/>
</dbReference>
<accession>A0A4U1BIG5</accession>
<sequence>MKYDTWDSPWGEILAAVSDRGLALLAFQQGTQPATPPPEWHRDREALAEVRRQCREYAEGRRSTFELPLDMTGTEFQRQVWQALTTIPAGATRSYGEIARQIGRPKAVRAVGAANGRNPVALVVPCHRVIGASGSLTGYAGGVDLKAALLRHEQRLA</sequence>
<comment type="similarity">
    <text evidence="2 9">Belongs to the MGMT family.</text>
</comment>
<dbReference type="SUPFAM" id="SSF46767">
    <property type="entry name" value="Methylated DNA-protein cysteine methyltransferase, C-terminal domain"/>
    <property type="match status" value="1"/>
</dbReference>
<evidence type="ECO:0000256" key="3">
    <source>
        <dbReference type="ARBA" id="ARBA00022490"/>
    </source>
</evidence>
<dbReference type="InterPro" id="IPR001497">
    <property type="entry name" value="MethylDNA_cys_MeTrfase_AS"/>
</dbReference>
<comment type="miscellaneous">
    <text evidence="9">This enzyme catalyzes only one turnover and therefore is not strictly catalytic. According to one definition, an enzyme is a biocatalyst that acts repeatedly and over many reaction cycles.</text>
</comment>
<dbReference type="InterPro" id="IPR008332">
    <property type="entry name" value="MethylG_MeTrfase_N"/>
</dbReference>
<dbReference type="NCBIfam" id="TIGR00589">
    <property type="entry name" value="ogt"/>
    <property type="match status" value="1"/>
</dbReference>
<keyword evidence="7 9" id="KW-0234">DNA repair</keyword>
<dbReference type="EC" id="2.1.1.63" evidence="9"/>
<feature type="domain" description="Methylguanine DNA methyltransferase ribonuclease-like" evidence="11">
    <location>
        <begin position="1"/>
        <end position="70"/>
    </location>
</feature>
<keyword evidence="4 9" id="KW-0489">Methyltransferase</keyword>
<dbReference type="EMBL" id="SWCI01000001">
    <property type="protein sequence ID" value="TKB51250.1"/>
    <property type="molecule type" value="Genomic_DNA"/>
</dbReference>
<dbReference type="RefSeq" id="WP_136850624.1">
    <property type="nucleotide sequence ID" value="NZ_SWCI01000001.1"/>
</dbReference>
<proteinExistence type="inferred from homology"/>
<dbReference type="HAMAP" id="MF_00772">
    <property type="entry name" value="OGT"/>
    <property type="match status" value="1"/>
</dbReference>
<dbReference type="Pfam" id="PF01035">
    <property type="entry name" value="DNA_binding_1"/>
    <property type="match status" value="1"/>
</dbReference>
<dbReference type="GO" id="GO:0032259">
    <property type="term" value="P:methylation"/>
    <property type="evidence" value="ECO:0007669"/>
    <property type="project" value="UniProtKB-KW"/>
</dbReference>
<dbReference type="InterPro" id="IPR036631">
    <property type="entry name" value="MGMT_N_sf"/>
</dbReference>
<dbReference type="PANTHER" id="PTHR10815">
    <property type="entry name" value="METHYLATED-DNA--PROTEIN-CYSTEINE METHYLTRANSFERASE"/>
    <property type="match status" value="1"/>
</dbReference>
<comment type="catalytic activity">
    <reaction evidence="1 9">
        <text>a 4-O-methyl-thymidine in DNA + L-cysteinyl-[protein] = a thymidine in DNA + S-methyl-L-cysteinyl-[protein]</text>
        <dbReference type="Rhea" id="RHEA:53428"/>
        <dbReference type="Rhea" id="RHEA-COMP:10131"/>
        <dbReference type="Rhea" id="RHEA-COMP:10132"/>
        <dbReference type="Rhea" id="RHEA-COMP:13555"/>
        <dbReference type="Rhea" id="RHEA-COMP:13556"/>
        <dbReference type="ChEBI" id="CHEBI:29950"/>
        <dbReference type="ChEBI" id="CHEBI:82612"/>
        <dbReference type="ChEBI" id="CHEBI:137386"/>
        <dbReference type="ChEBI" id="CHEBI:137387"/>
        <dbReference type="EC" id="2.1.1.63"/>
    </reaction>
</comment>
<dbReference type="InterPro" id="IPR036217">
    <property type="entry name" value="MethylDNA_cys_MeTrfase_DNAb"/>
</dbReference>
<name>A0A4U1BIG5_9GAMM</name>
<dbReference type="AlphaFoldDB" id="A0A4U1BIG5"/>
<dbReference type="PANTHER" id="PTHR10815:SF5">
    <property type="entry name" value="METHYLATED-DNA--PROTEIN-CYSTEINE METHYLTRANSFERASE"/>
    <property type="match status" value="1"/>
</dbReference>
<protein>
    <recommendedName>
        <fullName evidence="9">Methylated-DNA--protein-cysteine methyltransferase</fullName>
        <ecNumber evidence="9">2.1.1.63</ecNumber>
    </recommendedName>
    <alternativeName>
        <fullName evidence="9">6-O-methylguanine-DNA methyltransferase</fullName>
        <shortName evidence="9">MGMT</shortName>
    </alternativeName>
    <alternativeName>
        <fullName evidence="9">O-6-methylguanine-DNA-alkyltransferase</fullName>
    </alternativeName>
</protein>
<dbReference type="InterPro" id="IPR014048">
    <property type="entry name" value="MethylDNA_cys_MeTrfase_DNA-bd"/>
</dbReference>
<keyword evidence="6 9" id="KW-0227">DNA damage</keyword>
<evidence type="ECO:0000256" key="8">
    <source>
        <dbReference type="ARBA" id="ARBA00049348"/>
    </source>
</evidence>
<feature type="domain" description="Methylated-DNA-[protein]-cysteine S-methyltransferase DNA binding" evidence="10">
    <location>
        <begin position="75"/>
        <end position="154"/>
    </location>
</feature>
<evidence type="ECO:0000259" key="11">
    <source>
        <dbReference type="Pfam" id="PF02870"/>
    </source>
</evidence>
<dbReference type="CDD" id="cd06445">
    <property type="entry name" value="ATase"/>
    <property type="match status" value="1"/>
</dbReference>
<keyword evidence="3 9" id="KW-0963">Cytoplasm</keyword>
<organism evidence="12 13">
    <name type="scientific">Ferrimonas sediminicola</name>
    <dbReference type="NCBI Taxonomy" id="2569538"/>
    <lineage>
        <taxon>Bacteria</taxon>
        <taxon>Pseudomonadati</taxon>
        <taxon>Pseudomonadota</taxon>
        <taxon>Gammaproteobacteria</taxon>
        <taxon>Alteromonadales</taxon>
        <taxon>Ferrimonadaceae</taxon>
        <taxon>Ferrimonas</taxon>
    </lineage>
</organism>
<dbReference type="OrthoDB" id="9811249at2"/>
<evidence type="ECO:0000259" key="10">
    <source>
        <dbReference type="Pfam" id="PF01035"/>
    </source>
</evidence>
<dbReference type="FunFam" id="1.10.10.10:FF:000214">
    <property type="entry name" value="Methylated-DNA--protein-cysteine methyltransferase"/>
    <property type="match status" value="1"/>
</dbReference>
<evidence type="ECO:0000256" key="4">
    <source>
        <dbReference type="ARBA" id="ARBA00022603"/>
    </source>
</evidence>
<dbReference type="PROSITE" id="PS00374">
    <property type="entry name" value="MGMT"/>
    <property type="match status" value="1"/>
</dbReference>
<comment type="caution">
    <text evidence="12">The sequence shown here is derived from an EMBL/GenBank/DDBJ whole genome shotgun (WGS) entry which is preliminary data.</text>
</comment>
<dbReference type="GO" id="GO:0006307">
    <property type="term" value="P:DNA alkylation repair"/>
    <property type="evidence" value="ECO:0007669"/>
    <property type="project" value="UniProtKB-UniRule"/>
</dbReference>
<keyword evidence="13" id="KW-1185">Reference proteome</keyword>
<dbReference type="SUPFAM" id="SSF53155">
    <property type="entry name" value="Methylated DNA-protein cysteine methyltransferase domain"/>
    <property type="match status" value="1"/>
</dbReference>
<evidence type="ECO:0000256" key="1">
    <source>
        <dbReference type="ARBA" id="ARBA00001286"/>
    </source>
</evidence>
<dbReference type="Gene3D" id="3.30.160.70">
    <property type="entry name" value="Methylated DNA-protein cysteine methyltransferase domain"/>
    <property type="match status" value="1"/>
</dbReference>
<comment type="subcellular location">
    <subcellularLocation>
        <location evidence="9">Cytoplasm</location>
    </subcellularLocation>
</comment>
<comment type="function">
    <text evidence="9">Involved in the cellular defense against the biological effects of O6-methylguanine (O6-MeG) and O4-methylthymine (O4-MeT) in DNA. Repairs the methylated nucleobase in DNA by stoichiometrically transferring the methyl group to a cysteine residue in the enzyme. This is a suicide reaction: the enzyme is irreversibly inactivated.</text>
</comment>
<dbReference type="GO" id="GO:0005737">
    <property type="term" value="C:cytoplasm"/>
    <property type="evidence" value="ECO:0007669"/>
    <property type="project" value="UniProtKB-SubCell"/>
</dbReference>
<dbReference type="InterPro" id="IPR023546">
    <property type="entry name" value="MGMT"/>
</dbReference>
<dbReference type="Gene3D" id="1.10.10.10">
    <property type="entry name" value="Winged helix-like DNA-binding domain superfamily/Winged helix DNA-binding domain"/>
    <property type="match status" value="1"/>
</dbReference>
<evidence type="ECO:0000256" key="5">
    <source>
        <dbReference type="ARBA" id="ARBA00022679"/>
    </source>
</evidence>
<evidence type="ECO:0000256" key="7">
    <source>
        <dbReference type="ARBA" id="ARBA00023204"/>
    </source>
</evidence>
<comment type="catalytic activity">
    <reaction evidence="8 9">
        <text>a 6-O-methyl-2'-deoxyguanosine in DNA + L-cysteinyl-[protein] = S-methyl-L-cysteinyl-[protein] + a 2'-deoxyguanosine in DNA</text>
        <dbReference type="Rhea" id="RHEA:24000"/>
        <dbReference type="Rhea" id="RHEA-COMP:10131"/>
        <dbReference type="Rhea" id="RHEA-COMP:10132"/>
        <dbReference type="Rhea" id="RHEA-COMP:11367"/>
        <dbReference type="Rhea" id="RHEA-COMP:11368"/>
        <dbReference type="ChEBI" id="CHEBI:29950"/>
        <dbReference type="ChEBI" id="CHEBI:82612"/>
        <dbReference type="ChEBI" id="CHEBI:85445"/>
        <dbReference type="ChEBI" id="CHEBI:85448"/>
        <dbReference type="EC" id="2.1.1.63"/>
    </reaction>
</comment>
<evidence type="ECO:0000256" key="6">
    <source>
        <dbReference type="ARBA" id="ARBA00022763"/>
    </source>
</evidence>
<evidence type="ECO:0000313" key="12">
    <source>
        <dbReference type="EMBL" id="TKB51250.1"/>
    </source>
</evidence>
<dbReference type="Proteomes" id="UP000305674">
    <property type="component" value="Unassembled WGS sequence"/>
</dbReference>
<dbReference type="InterPro" id="IPR036388">
    <property type="entry name" value="WH-like_DNA-bd_sf"/>
</dbReference>